<protein>
    <submittedName>
        <fullName evidence="1">Uncharacterized protein</fullName>
    </submittedName>
</protein>
<accession>A0ABT8J8F0</accession>
<name>A0ABT8J8F0_9BACL</name>
<dbReference type="Proteomes" id="UP001174205">
    <property type="component" value="Unassembled WGS sequence"/>
</dbReference>
<dbReference type="EMBL" id="JAROCD010000004">
    <property type="protein sequence ID" value="MDN4601346.1"/>
    <property type="molecule type" value="Genomic_DNA"/>
</dbReference>
<gene>
    <name evidence="1" type="ORF">P5G61_08940</name>
</gene>
<sequence>MAVVMDCWSYSSHCVWLEEIWHQEKAPLKTGNSAATSLLKEVMIRLAYQYAYP</sequence>
<reference evidence="1" key="1">
    <citation type="submission" date="2023-03" db="EMBL/GenBank/DDBJ databases">
        <title>MT1 and MT2 Draft Genomes of Novel Species.</title>
        <authorList>
            <person name="Venkateswaran K."/>
        </authorList>
    </citation>
    <scope>NUCLEOTIDE SEQUENCE</scope>
    <source>
        <strain evidence="1">F6_3S_P_1C</strain>
    </source>
</reference>
<evidence type="ECO:0000313" key="2">
    <source>
        <dbReference type="Proteomes" id="UP001174205"/>
    </source>
</evidence>
<keyword evidence="2" id="KW-1185">Reference proteome</keyword>
<dbReference type="RefSeq" id="WP_301246136.1">
    <property type="nucleotide sequence ID" value="NZ_JAROCD010000004.1"/>
</dbReference>
<organism evidence="1 2">
    <name type="scientific">Paenibacillus vandeheii</name>
    <dbReference type="NCBI Taxonomy" id="3035917"/>
    <lineage>
        <taxon>Bacteria</taxon>
        <taxon>Bacillati</taxon>
        <taxon>Bacillota</taxon>
        <taxon>Bacilli</taxon>
        <taxon>Bacillales</taxon>
        <taxon>Paenibacillaceae</taxon>
        <taxon>Paenibacillus</taxon>
    </lineage>
</organism>
<comment type="caution">
    <text evidence="1">The sequence shown here is derived from an EMBL/GenBank/DDBJ whole genome shotgun (WGS) entry which is preliminary data.</text>
</comment>
<evidence type="ECO:0000313" key="1">
    <source>
        <dbReference type="EMBL" id="MDN4601346.1"/>
    </source>
</evidence>
<proteinExistence type="predicted"/>